<comment type="caution">
    <text evidence="1">The sequence shown here is derived from an EMBL/GenBank/DDBJ whole genome shotgun (WGS) entry which is preliminary data.</text>
</comment>
<name>A0AAD2JU14_9AGAR</name>
<reference evidence="1" key="1">
    <citation type="submission" date="2023-11" db="EMBL/GenBank/DDBJ databases">
        <authorList>
            <person name="De Vega J J."/>
            <person name="De Vega J J."/>
        </authorList>
    </citation>
    <scope>NUCLEOTIDE SEQUENCE</scope>
</reference>
<sequence>MGPTECCLTVCAPCQFLRGLFPPIISENPEPSCIVSDYLRTKCIKKLGHPQRGQERGAQF</sequence>
<protein>
    <submittedName>
        <fullName evidence="1">Uncharacterized protein</fullName>
    </submittedName>
</protein>
<dbReference type="Proteomes" id="UP001295794">
    <property type="component" value="Unassembled WGS sequence"/>
</dbReference>
<proteinExistence type="predicted"/>
<evidence type="ECO:0000313" key="1">
    <source>
        <dbReference type="EMBL" id="CAK5261894.1"/>
    </source>
</evidence>
<gene>
    <name evidence="1" type="ORF">MYCIT1_LOCUS174</name>
</gene>
<evidence type="ECO:0000313" key="2">
    <source>
        <dbReference type="Proteomes" id="UP001295794"/>
    </source>
</evidence>
<dbReference type="EMBL" id="CAVNYO010000002">
    <property type="protein sequence ID" value="CAK5261894.1"/>
    <property type="molecule type" value="Genomic_DNA"/>
</dbReference>
<dbReference type="AlphaFoldDB" id="A0AAD2JU14"/>
<keyword evidence="2" id="KW-1185">Reference proteome</keyword>
<accession>A0AAD2JU14</accession>
<organism evidence="1 2">
    <name type="scientific">Mycena citricolor</name>
    <dbReference type="NCBI Taxonomy" id="2018698"/>
    <lineage>
        <taxon>Eukaryota</taxon>
        <taxon>Fungi</taxon>
        <taxon>Dikarya</taxon>
        <taxon>Basidiomycota</taxon>
        <taxon>Agaricomycotina</taxon>
        <taxon>Agaricomycetes</taxon>
        <taxon>Agaricomycetidae</taxon>
        <taxon>Agaricales</taxon>
        <taxon>Marasmiineae</taxon>
        <taxon>Mycenaceae</taxon>
        <taxon>Mycena</taxon>
    </lineage>
</organism>